<dbReference type="NCBIfam" id="TIGR00126">
    <property type="entry name" value="deoC"/>
    <property type="match status" value="1"/>
</dbReference>
<gene>
    <name evidence="6 7" type="primary">deoC</name>
    <name evidence="7" type="ORF">ACFPYJ_22125</name>
</gene>
<evidence type="ECO:0000256" key="1">
    <source>
        <dbReference type="ARBA" id="ARBA00010936"/>
    </source>
</evidence>
<protein>
    <recommendedName>
        <fullName evidence="6">Deoxyribose-phosphate aldolase</fullName>
        <shortName evidence="6">DERA</shortName>
        <ecNumber evidence="6">4.1.2.4</ecNumber>
    </recommendedName>
    <alternativeName>
        <fullName evidence="6">2-deoxy-D-ribose 5-phosphate aldolase</fullName>
    </alternativeName>
    <alternativeName>
        <fullName evidence="6">Phosphodeoxyriboaldolase</fullName>
        <shortName evidence="6">Deoxyriboaldolase</shortName>
    </alternativeName>
</protein>
<dbReference type="GO" id="GO:0004139">
    <property type="term" value="F:deoxyribose-phosphate aldolase activity"/>
    <property type="evidence" value="ECO:0007669"/>
    <property type="project" value="UniProtKB-EC"/>
</dbReference>
<organism evidence="7 8">
    <name type="scientific">Paenibacillus solisilvae</name>
    <dbReference type="NCBI Taxonomy" id="2486751"/>
    <lineage>
        <taxon>Bacteria</taxon>
        <taxon>Bacillati</taxon>
        <taxon>Bacillota</taxon>
        <taxon>Bacilli</taxon>
        <taxon>Bacillales</taxon>
        <taxon>Paenibacillaceae</taxon>
        <taxon>Paenibacillus</taxon>
    </lineage>
</organism>
<feature type="active site" description="Proton donor/acceptor" evidence="6">
    <location>
        <position position="97"/>
    </location>
</feature>
<keyword evidence="4 6" id="KW-0704">Schiff base</keyword>
<dbReference type="EC" id="4.1.2.4" evidence="6"/>
<comment type="catalytic activity">
    <reaction evidence="5 6">
        <text>2-deoxy-D-ribose 5-phosphate = D-glyceraldehyde 3-phosphate + acetaldehyde</text>
        <dbReference type="Rhea" id="RHEA:12821"/>
        <dbReference type="ChEBI" id="CHEBI:15343"/>
        <dbReference type="ChEBI" id="CHEBI:59776"/>
        <dbReference type="ChEBI" id="CHEBI:62877"/>
        <dbReference type="EC" id="4.1.2.4"/>
    </reaction>
</comment>
<evidence type="ECO:0000256" key="4">
    <source>
        <dbReference type="ARBA" id="ARBA00023270"/>
    </source>
</evidence>
<dbReference type="PANTHER" id="PTHR10889">
    <property type="entry name" value="DEOXYRIBOSE-PHOSPHATE ALDOLASE"/>
    <property type="match status" value="1"/>
</dbReference>
<comment type="caution">
    <text evidence="6">Lacks conserved residue(s) required for the propagation of feature annotation.</text>
</comment>
<keyword evidence="8" id="KW-1185">Reference proteome</keyword>
<dbReference type="SMART" id="SM01133">
    <property type="entry name" value="DeoC"/>
    <property type="match status" value="1"/>
</dbReference>
<keyword evidence="3 6" id="KW-0456">Lyase</keyword>
<sequence length="243" mass="25557">MVERWMPGSPIAAFIDHTLLKPTATEQDMMQLCEEAIQHKFHSVCVNSSWVPLCSEHLFDTGVRITAACGFPLGAAATKVKVYEAVNAVEDGADEIDIVLPIGAVIEGRYGSVAYDISAIVRAVGKAAVVKVILETGYLDDLQKAQACRVAEAAGAHYVITSTGFGPGGAAEADLRLMRASVSKSIGVKASGDIRDAQTAKQMLSLGANRLGTSAGVLIVSSDANFSTLDDNRPGERSGSLLY</sequence>
<dbReference type="SUPFAM" id="SSF51569">
    <property type="entry name" value="Aldolase"/>
    <property type="match status" value="1"/>
</dbReference>
<feature type="active site" description="Proton donor/acceptor" evidence="6">
    <location>
        <position position="189"/>
    </location>
</feature>
<comment type="pathway">
    <text evidence="6">Carbohydrate degradation; 2-deoxy-D-ribose 1-phosphate degradation; D-glyceraldehyde 3-phosphate and acetaldehyde from 2-deoxy-alpha-D-ribose 1-phosphate: step 2/2.</text>
</comment>
<evidence type="ECO:0000256" key="2">
    <source>
        <dbReference type="ARBA" id="ARBA00022490"/>
    </source>
</evidence>
<comment type="subcellular location">
    <subcellularLocation>
        <location evidence="6">Cytoplasm</location>
    </subcellularLocation>
</comment>
<evidence type="ECO:0000256" key="6">
    <source>
        <dbReference type="HAMAP-Rule" id="MF_00114"/>
    </source>
</evidence>
<dbReference type="InterPro" id="IPR011343">
    <property type="entry name" value="DeoC"/>
</dbReference>
<proteinExistence type="inferred from homology"/>
<dbReference type="InterPro" id="IPR002915">
    <property type="entry name" value="DeoC/FbaB/LacD_aldolase"/>
</dbReference>
<dbReference type="PANTHER" id="PTHR10889:SF1">
    <property type="entry name" value="DEOXYRIBOSE-PHOSPHATE ALDOLASE"/>
    <property type="match status" value="1"/>
</dbReference>
<dbReference type="EMBL" id="JBHSOW010000080">
    <property type="protein sequence ID" value="MFC5651764.1"/>
    <property type="molecule type" value="Genomic_DNA"/>
</dbReference>
<dbReference type="HAMAP" id="MF_00114">
    <property type="entry name" value="DeoC_type1"/>
    <property type="match status" value="1"/>
</dbReference>
<comment type="function">
    <text evidence="6">Catalyzes a reversible aldol reaction between acetaldehyde and D-glyceraldehyde 3-phosphate to generate 2-deoxy-D-ribose 5-phosphate.</text>
</comment>
<comment type="caution">
    <text evidence="7">The sequence shown here is derived from an EMBL/GenBank/DDBJ whole genome shotgun (WGS) entry which is preliminary data.</text>
</comment>
<reference evidence="8" key="1">
    <citation type="journal article" date="2019" name="Int. J. Syst. Evol. Microbiol.">
        <title>The Global Catalogue of Microorganisms (GCM) 10K type strain sequencing project: providing services to taxonomists for standard genome sequencing and annotation.</title>
        <authorList>
            <consortium name="The Broad Institute Genomics Platform"/>
            <consortium name="The Broad Institute Genome Sequencing Center for Infectious Disease"/>
            <person name="Wu L."/>
            <person name="Ma J."/>
        </authorList>
    </citation>
    <scope>NUCLEOTIDE SEQUENCE [LARGE SCALE GENOMIC DNA]</scope>
    <source>
        <strain evidence="8">CGMCC 1.3240</strain>
    </source>
</reference>
<dbReference type="Gene3D" id="3.20.20.70">
    <property type="entry name" value="Aldolase class I"/>
    <property type="match status" value="1"/>
</dbReference>
<dbReference type="CDD" id="cd00959">
    <property type="entry name" value="DeoC"/>
    <property type="match status" value="1"/>
</dbReference>
<name>A0ABW0W410_9BACL</name>
<dbReference type="Pfam" id="PF01791">
    <property type="entry name" value="DeoC"/>
    <property type="match status" value="1"/>
</dbReference>
<evidence type="ECO:0000256" key="3">
    <source>
        <dbReference type="ARBA" id="ARBA00023239"/>
    </source>
</evidence>
<dbReference type="InterPro" id="IPR013785">
    <property type="entry name" value="Aldolase_TIM"/>
</dbReference>
<dbReference type="InterPro" id="IPR028581">
    <property type="entry name" value="DeoC_typeI"/>
</dbReference>
<dbReference type="PIRSF" id="PIRSF001357">
    <property type="entry name" value="DeoC"/>
    <property type="match status" value="1"/>
</dbReference>
<evidence type="ECO:0000313" key="7">
    <source>
        <dbReference type="EMBL" id="MFC5651764.1"/>
    </source>
</evidence>
<dbReference type="Proteomes" id="UP001596047">
    <property type="component" value="Unassembled WGS sequence"/>
</dbReference>
<accession>A0ABW0W410</accession>
<comment type="similarity">
    <text evidence="1 6">Belongs to the DeoC/FbaB aldolase family. DeoC type 1 subfamily.</text>
</comment>
<keyword evidence="2 6" id="KW-0963">Cytoplasm</keyword>
<evidence type="ECO:0000256" key="5">
    <source>
        <dbReference type="ARBA" id="ARBA00048791"/>
    </source>
</evidence>
<evidence type="ECO:0000313" key="8">
    <source>
        <dbReference type="Proteomes" id="UP001596047"/>
    </source>
</evidence>
<dbReference type="RefSeq" id="WP_379190392.1">
    <property type="nucleotide sequence ID" value="NZ_JBHSOW010000080.1"/>
</dbReference>